<keyword evidence="1" id="KW-0862">Zinc</keyword>
<dbReference type="Pfam" id="PF26082">
    <property type="entry name" value="zf-C2H2_AcuF"/>
    <property type="match status" value="1"/>
</dbReference>
<dbReference type="PROSITE" id="PS00028">
    <property type="entry name" value="ZINC_FINGER_C2H2_1"/>
    <property type="match status" value="1"/>
</dbReference>
<dbReference type="PANTHER" id="PTHR35391:SF7">
    <property type="entry name" value="C2H2-TYPE DOMAIN-CONTAINING PROTEIN"/>
    <property type="match status" value="1"/>
</dbReference>
<feature type="compositionally biased region" description="Basic and acidic residues" evidence="3">
    <location>
        <begin position="550"/>
        <end position="581"/>
    </location>
</feature>
<evidence type="ECO:0000256" key="2">
    <source>
        <dbReference type="SAM" id="Coils"/>
    </source>
</evidence>
<feature type="region of interest" description="Disordered" evidence="3">
    <location>
        <begin position="430"/>
        <end position="466"/>
    </location>
</feature>
<dbReference type="PROSITE" id="PS50157">
    <property type="entry name" value="ZINC_FINGER_C2H2_2"/>
    <property type="match status" value="1"/>
</dbReference>
<dbReference type="InterPro" id="IPR058925">
    <property type="entry name" value="zf-C2H2_AcuF"/>
</dbReference>
<keyword evidence="2" id="KW-0175">Coiled coil</keyword>
<proteinExistence type="predicted"/>
<dbReference type="AlphaFoldDB" id="A0A8H5P520"/>
<name>A0A8H5P520_9HYPO</name>
<organism evidence="5 6">
    <name type="scientific">Fusarium pseudoanthophilum</name>
    <dbReference type="NCBI Taxonomy" id="48495"/>
    <lineage>
        <taxon>Eukaryota</taxon>
        <taxon>Fungi</taxon>
        <taxon>Dikarya</taxon>
        <taxon>Ascomycota</taxon>
        <taxon>Pezizomycotina</taxon>
        <taxon>Sordariomycetes</taxon>
        <taxon>Hypocreomycetidae</taxon>
        <taxon>Hypocreales</taxon>
        <taxon>Nectriaceae</taxon>
        <taxon>Fusarium</taxon>
        <taxon>Fusarium fujikuroi species complex</taxon>
    </lineage>
</organism>
<gene>
    <name evidence="5" type="ORF">FPANT_5950</name>
</gene>
<keyword evidence="6" id="KW-1185">Reference proteome</keyword>
<dbReference type="GO" id="GO:0008270">
    <property type="term" value="F:zinc ion binding"/>
    <property type="evidence" value="ECO:0007669"/>
    <property type="project" value="UniProtKB-KW"/>
</dbReference>
<sequence>MNTIADHVSACLQEFNSLCSSSPIWDNGIPDEGTESNISIVKIQNELSRFKVWSGNIGAHKKGRSSLDHRLRDASNIRNQVVELLEDLRESLQDAKDILTGKITPWDQDLTPAKFSDDDSDDESFQFDVPGTHELSQIFAAIVEDINCLLRLSVSIHNPASHDRFKKASLTDTSDYEPFDVQHVCNKLSEAPKPVAERLGKAITRRRQYFKYRELHHDKLTSGLELDDDDQTQSTVASSLPKNLKENELISMDKEVDDVSDAVRSQTSWATSVANPDRPKIPALPVEAENGPFECPFCFMMISIASKNHWKKHVFSDLFPYICIESDCPAPDQDFQRRHEWADHVKKHHWKTWTCSLGCNENFDSSQDMKRHLTQKHSGMAELAHLDSLLTMCERPRSESEPTGCPLCNERQSSFKQYKRHVGRHQEDLALFALPKLEDEEEGKRGEEEDEAESDDESQEAEQEGTGMEALSLLGNLRSYSSQDRMRLGLRDSDSKSVSQHLIDCHSLEDMRAAAEAKRIQTRRKRRLACFKCDYRTDRAYNLQRHMNIRHSEPRAPEGARTQDETKTKDKEFLTDGKLTAEPEGNETSP</sequence>
<evidence type="ECO:0000256" key="1">
    <source>
        <dbReference type="PROSITE-ProRule" id="PRU00042"/>
    </source>
</evidence>
<reference evidence="5 6" key="1">
    <citation type="submission" date="2020-05" db="EMBL/GenBank/DDBJ databases">
        <title>Identification and distribution of gene clusters putatively required for synthesis of sphingolipid metabolism inhibitors in phylogenetically diverse species of the filamentous fungus Fusarium.</title>
        <authorList>
            <person name="Kim H.-S."/>
            <person name="Busman M."/>
            <person name="Brown D.W."/>
            <person name="Divon H."/>
            <person name="Uhlig S."/>
            <person name="Proctor R.H."/>
        </authorList>
    </citation>
    <scope>NUCLEOTIDE SEQUENCE [LARGE SCALE GENOMIC DNA]</scope>
    <source>
        <strain evidence="5 6">NRRL 25211</strain>
    </source>
</reference>
<dbReference type="PANTHER" id="PTHR35391">
    <property type="entry name" value="C2H2-TYPE DOMAIN-CONTAINING PROTEIN-RELATED"/>
    <property type="match status" value="1"/>
</dbReference>
<evidence type="ECO:0000313" key="5">
    <source>
        <dbReference type="EMBL" id="KAF5590632.1"/>
    </source>
</evidence>
<feature type="domain" description="C2H2-type" evidence="4">
    <location>
        <begin position="353"/>
        <end position="382"/>
    </location>
</feature>
<keyword evidence="1" id="KW-0479">Metal-binding</keyword>
<feature type="coiled-coil region" evidence="2">
    <location>
        <begin position="74"/>
        <end position="102"/>
    </location>
</feature>
<feature type="compositionally biased region" description="Acidic residues" evidence="3">
    <location>
        <begin position="448"/>
        <end position="463"/>
    </location>
</feature>
<protein>
    <submittedName>
        <fullName evidence="5">Zinc finger transcription factor ace1</fullName>
    </submittedName>
</protein>
<comment type="caution">
    <text evidence="5">The sequence shown here is derived from an EMBL/GenBank/DDBJ whole genome shotgun (WGS) entry which is preliminary data.</text>
</comment>
<dbReference type="Gene3D" id="3.30.160.60">
    <property type="entry name" value="Classic Zinc Finger"/>
    <property type="match status" value="1"/>
</dbReference>
<accession>A0A8H5P520</accession>
<feature type="region of interest" description="Disordered" evidence="3">
    <location>
        <begin position="550"/>
        <end position="590"/>
    </location>
</feature>
<dbReference type="EMBL" id="JAAOAR010000287">
    <property type="protein sequence ID" value="KAF5590632.1"/>
    <property type="molecule type" value="Genomic_DNA"/>
</dbReference>
<dbReference type="InterPro" id="IPR013087">
    <property type="entry name" value="Znf_C2H2_type"/>
</dbReference>
<dbReference type="SMART" id="SM00355">
    <property type="entry name" value="ZnF_C2H2"/>
    <property type="match status" value="5"/>
</dbReference>
<evidence type="ECO:0000313" key="6">
    <source>
        <dbReference type="Proteomes" id="UP000544095"/>
    </source>
</evidence>
<keyword evidence="1" id="KW-0863">Zinc-finger</keyword>
<evidence type="ECO:0000256" key="3">
    <source>
        <dbReference type="SAM" id="MobiDB-lite"/>
    </source>
</evidence>
<dbReference type="Proteomes" id="UP000544095">
    <property type="component" value="Unassembled WGS sequence"/>
</dbReference>
<evidence type="ECO:0000259" key="4">
    <source>
        <dbReference type="PROSITE" id="PS50157"/>
    </source>
</evidence>